<comment type="caution">
    <text evidence="2">The sequence shown here is derived from an EMBL/GenBank/DDBJ whole genome shotgun (WGS) entry which is preliminary data.</text>
</comment>
<accession>A0AAD6ZA07</accession>
<evidence type="ECO:0000256" key="1">
    <source>
        <dbReference type="SAM" id="MobiDB-lite"/>
    </source>
</evidence>
<keyword evidence="3" id="KW-1185">Reference proteome</keyword>
<reference evidence="2" key="1">
    <citation type="submission" date="2023-03" db="EMBL/GenBank/DDBJ databases">
        <title>Massive genome expansion in bonnet fungi (Mycena s.s.) driven by repeated elements and novel gene families across ecological guilds.</title>
        <authorList>
            <consortium name="Lawrence Berkeley National Laboratory"/>
            <person name="Harder C.B."/>
            <person name="Miyauchi S."/>
            <person name="Viragh M."/>
            <person name="Kuo A."/>
            <person name="Thoen E."/>
            <person name="Andreopoulos B."/>
            <person name="Lu D."/>
            <person name="Skrede I."/>
            <person name="Drula E."/>
            <person name="Henrissat B."/>
            <person name="Morin E."/>
            <person name="Kohler A."/>
            <person name="Barry K."/>
            <person name="LaButti K."/>
            <person name="Morin E."/>
            <person name="Salamov A."/>
            <person name="Lipzen A."/>
            <person name="Mereny Z."/>
            <person name="Hegedus B."/>
            <person name="Baldrian P."/>
            <person name="Stursova M."/>
            <person name="Weitz H."/>
            <person name="Taylor A."/>
            <person name="Grigoriev I.V."/>
            <person name="Nagy L.G."/>
            <person name="Martin F."/>
            <person name="Kauserud H."/>
        </authorList>
    </citation>
    <scope>NUCLEOTIDE SEQUENCE</scope>
    <source>
        <strain evidence="2">CBHHK002</strain>
    </source>
</reference>
<evidence type="ECO:0000313" key="2">
    <source>
        <dbReference type="EMBL" id="KAJ7312503.1"/>
    </source>
</evidence>
<protein>
    <submittedName>
        <fullName evidence="2">Uncharacterized protein</fullName>
    </submittedName>
</protein>
<sequence>MSVAPGTQHHALLNSNEPPDESESSFVWSVALKTEAALTYLDHEIANLRENLKMPPELLREIFSWTLPSNGEALDVGKFDMGQTPWLLTQIAIHYPQSRQTSSTYSPSLMKAHLGYSQGLKIHFYASREMDARPQIDMFKLLSQYSSCWEELSVGLTFDLASTLVALCNQIPSVRRLWIQWSSLEDQMLMQPINCFQTASSLVDIGMGIRGVMHLGKTEDAC</sequence>
<name>A0AAD6ZA07_9AGAR</name>
<proteinExistence type="predicted"/>
<evidence type="ECO:0000313" key="3">
    <source>
        <dbReference type="Proteomes" id="UP001218218"/>
    </source>
</evidence>
<dbReference type="Proteomes" id="UP001218218">
    <property type="component" value="Unassembled WGS sequence"/>
</dbReference>
<organism evidence="2 3">
    <name type="scientific">Mycena albidolilacea</name>
    <dbReference type="NCBI Taxonomy" id="1033008"/>
    <lineage>
        <taxon>Eukaryota</taxon>
        <taxon>Fungi</taxon>
        <taxon>Dikarya</taxon>
        <taxon>Basidiomycota</taxon>
        <taxon>Agaricomycotina</taxon>
        <taxon>Agaricomycetes</taxon>
        <taxon>Agaricomycetidae</taxon>
        <taxon>Agaricales</taxon>
        <taxon>Marasmiineae</taxon>
        <taxon>Mycenaceae</taxon>
        <taxon>Mycena</taxon>
    </lineage>
</organism>
<dbReference type="EMBL" id="JARIHO010000072">
    <property type="protein sequence ID" value="KAJ7312503.1"/>
    <property type="molecule type" value="Genomic_DNA"/>
</dbReference>
<dbReference type="AlphaFoldDB" id="A0AAD6ZA07"/>
<gene>
    <name evidence="2" type="ORF">DFH08DRAFT_822237</name>
</gene>
<feature type="region of interest" description="Disordered" evidence="1">
    <location>
        <begin position="1"/>
        <end position="21"/>
    </location>
</feature>